<dbReference type="Proteomes" id="UP000818029">
    <property type="component" value="Chromosome A05"/>
</dbReference>
<dbReference type="Gene3D" id="3.10.10.10">
    <property type="entry name" value="HIV Type 1 Reverse Transcriptase, subunit A, domain 1"/>
    <property type="match status" value="1"/>
</dbReference>
<evidence type="ECO:0000313" key="2">
    <source>
        <dbReference type="RefSeq" id="XP_040967871.1"/>
    </source>
</evidence>
<dbReference type="GeneID" id="107889895"/>
<sequence>MQVQPPLLEKETTMLFINTLKAPFITHMIGSTTKSFMDIVMAGEMIENAIRDGKIKEETVKRSVPMRKDGEVNNTSIYNMRAITIGQSKTAAVEQQSSQKKELRTRLNTEKMQFTLIPVTYRDLYQSLYDAHAISPFHLKPLFKKAVERLIVVGVVKFDNTPSTENPLPNHGDQGVNAIGETSERRVKEDVAEVRMPMQVIWPEMMKRGMLTSKNEKGEIRNYGEFHEKEGYETQDCKEFKALVQGFIDNKELLIFEGSSSKKQVCVLEDEQQRTSRPKIIISLQGNNEVRAQVVPKVIIYKPVSFPYKDNKRVPWSYNCHASLPEKEDVASTSKDVQIKSSHRRSGKRYDTVGIKEEPIKIINASVEKEKEAEVPVNEPIKEEEAKEFLKEALMKVLNKTYVTHDISINKLDRLVNNISADNFIYFNDDEILPGGKGLTKALHITTRCKGYTLLSVIVDNGSALNVLPLSILNRLPIDDFHMKTCQNVVRAFDGTERKVMGRIDISLEIGPNIYEVDFLMMDIKPSYNCLLGRQWIHLAGAVPSSLYQKLKLVTDGRLVTINAEEDIIAAVTSKAPYVETNEESIECSFRSLEFVNMTFISEGSELLVPMIARATRMALQMMAGKGTLPGRGLRKYLQRGTQIPKLIEKKGHFGLGFKPNYKQRMKNIEKHQERRMARLDGREVGWELMTFPPISKTFISRGLLVEKSHQINAAHNEGSEQRNLEGIRPYESGSSLNNWTDEVKKQFDAGFLQQVKYSEWVANIVSVPKKNGKELMCVATTENCPWKLSFDGASNAVGNGIGAVLISPDGDYYPFTCKLDFDYTNNIA</sequence>
<dbReference type="RefSeq" id="XP_040967871.1">
    <property type="nucleotide sequence ID" value="XM_041111937.1"/>
</dbReference>
<evidence type="ECO:0008006" key="3">
    <source>
        <dbReference type="Google" id="ProtNLM"/>
    </source>
</evidence>
<accession>A0ABM3BLD6</accession>
<name>A0ABM3BLD6_GOSHI</name>
<dbReference type="PANTHER" id="PTHR32108:SF5">
    <property type="entry name" value="DYNACTIN SUBUNIT 1-LIKE"/>
    <property type="match status" value="1"/>
</dbReference>
<dbReference type="PANTHER" id="PTHR32108">
    <property type="entry name" value="DNA-DIRECTED RNA POLYMERASE SUBUNIT ALPHA"/>
    <property type="match status" value="1"/>
</dbReference>
<protein>
    <recommendedName>
        <fullName evidence="3">G-patch domain-containing protein</fullName>
    </recommendedName>
</protein>
<gene>
    <name evidence="2" type="primary">LOC107889895</name>
</gene>
<dbReference type="InterPro" id="IPR021109">
    <property type="entry name" value="Peptidase_aspartic_dom_sf"/>
</dbReference>
<reference evidence="2" key="2">
    <citation type="submission" date="2025-08" db="UniProtKB">
        <authorList>
            <consortium name="RefSeq"/>
        </authorList>
    </citation>
    <scope>IDENTIFICATION</scope>
</reference>
<evidence type="ECO:0000313" key="1">
    <source>
        <dbReference type="Proteomes" id="UP000818029"/>
    </source>
</evidence>
<dbReference type="CDD" id="cd00303">
    <property type="entry name" value="retropepsin_like"/>
    <property type="match status" value="1"/>
</dbReference>
<proteinExistence type="predicted"/>
<dbReference type="Gene3D" id="2.40.70.10">
    <property type="entry name" value="Acid Proteases"/>
    <property type="match status" value="1"/>
</dbReference>
<organism evidence="1 2">
    <name type="scientific">Gossypium hirsutum</name>
    <name type="common">Upland cotton</name>
    <name type="synonym">Gossypium mexicanum</name>
    <dbReference type="NCBI Taxonomy" id="3635"/>
    <lineage>
        <taxon>Eukaryota</taxon>
        <taxon>Viridiplantae</taxon>
        <taxon>Streptophyta</taxon>
        <taxon>Embryophyta</taxon>
        <taxon>Tracheophyta</taxon>
        <taxon>Spermatophyta</taxon>
        <taxon>Magnoliopsida</taxon>
        <taxon>eudicotyledons</taxon>
        <taxon>Gunneridae</taxon>
        <taxon>Pentapetalae</taxon>
        <taxon>rosids</taxon>
        <taxon>malvids</taxon>
        <taxon>Malvales</taxon>
        <taxon>Malvaceae</taxon>
        <taxon>Malvoideae</taxon>
        <taxon>Gossypium</taxon>
    </lineage>
</organism>
<reference evidence="1" key="1">
    <citation type="journal article" date="2020" name="Nat. Genet.">
        <title>Genomic diversifications of five Gossypium allopolyploid species and their impact on cotton improvement.</title>
        <authorList>
            <person name="Chen Z.J."/>
            <person name="Sreedasyam A."/>
            <person name="Ando A."/>
            <person name="Song Q."/>
            <person name="De Santiago L.M."/>
            <person name="Hulse-Kemp A.M."/>
            <person name="Ding M."/>
            <person name="Ye W."/>
            <person name="Kirkbride R.C."/>
            <person name="Jenkins J."/>
            <person name="Plott C."/>
            <person name="Lovell J."/>
            <person name="Lin Y.M."/>
            <person name="Vaughn R."/>
            <person name="Liu B."/>
            <person name="Simpson S."/>
            <person name="Scheffler B.E."/>
            <person name="Wen L."/>
            <person name="Saski C.A."/>
            <person name="Grover C.E."/>
            <person name="Hu G."/>
            <person name="Conover J.L."/>
            <person name="Carlson J.W."/>
            <person name="Shu S."/>
            <person name="Boston L.B."/>
            <person name="Williams M."/>
            <person name="Peterson D.G."/>
            <person name="McGee K."/>
            <person name="Jones D.C."/>
            <person name="Wendel J.F."/>
            <person name="Stelly D.M."/>
            <person name="Grimwood J."/>
            <person name="Schmutz J."/>
        </authorList>
    </citation>
    <scope>NUCLEOTIDE SEQUENCE [LARGE SCALE GENOMIC DNA]</scope>
    <source>
        <strain evidence="1">cv. TM-1</strain>
    </source>
</reference>
<keyword evidence="1" id="KW-1185">Reference proteome</keyword>